<organism evidence="2 3">
    <name type="scientific">Longimycelium tulufanense</name>
    <dbReference type="NCBI Taxonomy" id="907463"/>
    <lineage>
        <taxon>Bacteria</taxon>
        <taxon>Bacillati</taxon>
        <taxon>Actinomycetota</taxon>
        <taxon>Actinomycetes</taxon>
        <taxon>Pseudonocardiales</taxon>
        <taxon>Pseudonocardiaceae</taxon>
        <taxon>Longimycelium</taxon>
    </lineage>
</organism>
<evidence type="ECO:0000256" key="1">
    <source>
        <dbReference type="ARBA" id="ARBA00006479"/>
    </source>
</evidence>
<evidence type="ECO:0000313" key="2">
    <source>
        <dbReference type="EMBL" id="GGM34903.1"/>
    </source>
</evidence>
<dbReference type="Proteomes" id="UP000637578">
    <property type="component" value="Unassembled WGS sequence"/>
</dbReference>
<accession>A0A8J3FUG5</accession>
<name>A0A8J3FUG5_9PSEU</name>
<reference evidence="2" key="1">
    <citation type="journal article" date="2014" name="Int. J. Syst. Evol. Microbiol.">
        <title>Complete genome sequence of Corynebacterium casei LMG S-19264T (=DSM 44701T), isolated from a smear-ripened cheese.</title>
        <authorList>
            <consortium name="US DOE Joint Genome Institute (JGI-PGF)"/>
            <person name="Walter F."/>
            <person name="Albersmeier A."/>
            <person name="Kalinowski J."/>
            <person name="Ruckert C."/>
        </authorList>
    </citation>
    <scope>NUCLEOTIDE SEQUENCE</scope>
    <source>
        <strain evidence="2">CGMCC 4.5737</strain>
    </source>
</reference>
<proteinExistence type="inferred from homology"/>
<evidence type="ECO:0008006" key="4">
    <source>
        <dbReference type="Google" id="ProtNLM"/>
    </source>
</evidence>
<dbReference type="SUPFAM" id="SSF53067">
    <property type="entry name" value="Actin-like ATPase domain"/>
    <property type="match status" value="1"/>
</dbReference>
<dbReference type="Pfam" id="PF00480">
    <property type="entry name" value="ROK"/>
    <property type="match status" value="1"/>
</dbReference>
<protein>
    <recommendedName>
        <fullName evidence="4">ROK family protein</fullName>
    </recommendedName>
</protein>
<keyword evidence="3" id="KW-1185">Reference proteome</keyword>
<gene>
    <name evidence="2" type="ORF">GCM10012275_02680</name>
</gene>
<comment type="caution">
    <text evidence="2">The sequence shown here is derived from an EMBL/GenBank/DDBJ whole genome shotgun (WGS) entry which is preliminary data.</text>
</comment>
<sequence length="106" mass="10680">MARAGNERALQAVRTEAARLAYVVAAVTAVVDPELVVLGGGVGANADLLLEPMGEALQRLTPLAPRVVAGALGADAELTGALAVGLRTAEDIVFAHRLAAAQANVT</sequence>
<dbReference type="Gene3D" id="3.30.420.40">
    <property type="match status" value="2"/>
</dbReference>
<dbReference type="AlphaFoldDB" id="A0A8J3FUG5"/>
<dbReference type="EMBL" id="BMMK01000001">
    <property type="protein sequence ID" value="GGM34903.1"/>
    <property type="molecule type" value="Genomic_DNA"/>
</dbReference>
<comment type="similarity">
    <text evidence="1">Belongs to the ROK (NagC/XylR) family.</text>
</comment>
<reference evidence="2" key="2">
    <citation type="submission" date="2020-09" db="EMBL/GenBank/DDBJ databases">
        <authorList>
            <person name="Sun Q."/>
            <person name="Zhou Y."/>
        </authorList>
    </citation>
    <scope>NUCLEOTIDE SEQUENCE</scope>
    <source>
        <strain evidence="2">CGMCC 4.5737</strain>
    </source>
</reference>
<dbReference type="InterPro" id="IPR000600">
    <property type="entry name" value="ROK"/>
</dbReference>
<dbReference type="InterPro" id="IPR043129">
    <property type="entry name" value="ATPase_NBD"/>
</dbReference>
<evidence type="ECO:0000313" key="3">
    <source>
        <dbReference type="Proteomes" id="UP000637578"/>
    </source>
</evidence>